<evidence type="ECO:0000313" key="3">
    <source>
        <dbReference type="Proteomes" id="UP000016566"/>
    </source>
</evidence>
<sequence>MRRSRRPSGAGCRSTYPCGCWPCLRGNRACGLHRRVPDGDRGRPRAPASWARSGSEARRRGQAPRRSGRGRRRARRAAGPASGLRGRGRDRETSA</sequence>
<dbReference type="AlphaFoldDB" id="U3ARQ3"/>
<organism evidence="2 3">
    <name type="scientific">Limimaricola cinnabarinus LL-001</name>
    <dbReference type="NCBI Taxonomy" id="1337093"/>
    <lineage>
        <taxon>Bacteria</taxon>
        <taxon>Pseudomonadati</taxon>
        <taxon>Pseudomonadota</taxon>
        <taxon>Alphaproteobacteria</taxon>
        <taxon>Rhodobacterales</taxon>
        <taxon>Paracoccaceae</taxon>
        <taxon>Limimaricola</taxon>
    </lineage>
</organism>
<evidence type="ECO:0000313" key="2">
    <source>
        <dbReference type="EMBL" id="GAD57408.1"/>
    </source>
</evidence>
<dbReference type="EMBL" id="BATB01000086">
    <property type="protein sequence ID" value="GAD57408.1"/>
    <property type="molecule type" value="Genomic_DNA"/>
</dbReference>
<keyword evidence="3" id="KW-1185">Reference proteome</keyword>
<dbReference type="STRING" id="1337093.MBELCI_3460"/>
<reference evidence="2" key="1">
    <citation type="journal article" date="2013" name="Genome Announc.">
        <title>Draft Genome Sequence of Loktanella cinnabarina LL-001T, Isolated from Deep-Sea Floor Sediment.</title>
        <authorList>
            <person name="Nishi S."/>
            <person name="Tsubouchi T."/>
            <person name="Takaki Y."/>
            <person name="Koyanagi R."/>
            <person name="Satoh N."/>
            <person name="Maruyama T."/>
            <person name="Hatada Y."/>
        </authorList>
    </citation>
    <scope>NUCLEOTIDE SEQUENCE [LARGE SCALE GENOMIC DNA]</scope>
    <source>
        <strain evidence="2">LL-001</strain>
    </source>
</reference>
<feature type="compositionally biased region" description="Basic residues" evidence="1">
    <location>
        <begin position="60"/>
        <end position="76"/>
    </location>
</feature>
<evidence type="ECO:0000256" key="1">
    <source>
        <dbReference type="SAM" id="MobiDB-lite"/>
    </source>
</evidence>
<name>U3ARQ3_9RHOB</name>
<feature type="region of interest" description="Disordered" evidence="1">
    <location>
        <begin position="32"/>
        <end position="95"/>
    </location>
</feature>
<dbReference type="Proteomes" id="UP000016566">
    <property type="component" value="Unassembled WGS sequence"/>
</dbReference>
<gene>
    <name evidence="2" type="ORF">MBELCI_3460</name>
</gene>
<accession>U3ARQ3</accession>
<proteinExistence type="predicted"/>
<comment type="caution">
    <text evidence="2">The sequence shown here is derived from an EMBL/GenBank/DDBJ whole genome shotgun (WGS) entry which is preliminary data.</text>
</comment>
<protein>
    <submittedName>
        <fullName evidence="2">Uncharacterized protein</fullName>
    </submittedName>
</protein>